<dbReference type="Proteomes" id="UP000663842">
    <property type="component" value="Unassembled WGS sequence"/>
</dbReference>
<proteinExistence type="predicted"/>
<evidence type="ECO:0000313" key="2">
    <source>
        <dbReference type="EMBL" id="CAF4432996.1"/>
    </source>
</evidence>
<comment type="caution">
    <text evidence="1">The sequence shown here is derived from an EMBL/GenBank/DDBJ whole genome shotgun (WGS) entry which is preliminary data.</text>
</comment>
<protein>
    <submittedName>
        <fullName evidence="1">Uncharacterized protein</fullName>
    </submittedName>
</protein>
<dbReference type="EMBL" id="CAJNRG010017067">
    <property type="protein sequence ID" value="CAF2216424.1"/>
    <property type="molecule type" value="Genomic_DNA"/>
</dbReference>
<evidence type="ECO:0000313" key="3">
    <source>
        <dbReference type="Proteomes" id="UP000663887"/>
    </source>
</evidence>
<accession>A0A816ZJR3</accession>
<name>A0A816ZJR3_9BILA</name>
<evidence type="ECO:0000313" key="1">
    <source>
        <dbReference type="EMBL" id="CAF2216424.1"/>
    </source>
</evidence>
<gene>
    <name evidence="2" type="ORF">UXM345_LOCUS39019</name>
    <name evidence="1" type="ORF">XDN619_LOCUS33564</name>
</gene>
<organism evidence="1 3">
    <name type="scientific">Rotaria magnacalcarata</name>
    <dbReference type="NCBI Taxonomy" id="392030"/>
    <lineage>
        <taxon>Eukaryota</taxon>
        <taxon>Metazoa</taxon>
        <taxon>Spiralia</taxon>
        <taxon>Gnathifera</taxon>
        <taxon>Rotifera</taxon>
        <taxon>Eurotatoria</taxon>
        <taxon>Bdelloidea</taxon>
        <taxon>Philodinida</taxon>
        <taxon>Philodinidae</taxon>
        <taxon>Rotaria</taxon>
    </lineage>
</organism>
<reference evidence="1" key="1">
    <citation type="submission" date="2021-02" db="EMBL/GenBank/DDBJ databases">
        <authorList>
            <person name="Nowell W R."/>
        </authorList>
    </citation>
    <scope>NUCLEOTIDE SEQUENCE</scope>
</reference>
<dbReference type="EMBL" id="CAJOBF010035709">
    <property type="protein sequence ID" value="CAF4432996.1"/>
    <property type="molecule type" value="Genomic_DNA"/>
</dbReference>
<feature type="non-terminal residue" evidence="1">
    <location>
        <position position="27"/>
    </location>
</feature>
<dbReference type="AlphaFoldDB" id="A0A816ZJR3"/>
<dbReference type="Proteomes" id="UP000663887">
    <property type="component" value="Unassembled WGS sequence"/>
</dbReference>
<sequence>MSAVGTFPWMSSECIRSNAFSTKCNVR</sequence>